<accession>A0A221V0T8</accession>
<reference evidence="1 2" key="1">
    <citation type="submission" date="2017-07" db="EMBL/GenBank/DDBJ databases">
        <title>Genome Sequence of Arenibacter algicola Strain SMS7 Isolated from a culture of the Diatom Skeletonema marinoi.</title>
        <authorList>
            <person name="Topel M."/>
            <person name="Pinder M.I.M."/>
            <person name="Johansson O.N."/>
            <person name="Kourtchenko O."/>
            <person name="Godhe A."/>
            <person name="Clarke A.K."/>
        </authorList>
    </citation>
    <scope>NUCLEOTIDE SEQUENCE [LARGE SCALE GENOMIC DNA]</scope>
    <source>
        <strain evidence="1 2">SMS7</strain>
    </source>
</reference>
<sequence>MKKLFITLFASTFLLACGKDESNTIPPEPTINLQGFSYDIKEIAPTSIELEYVSTSVSGSGGKIIREIWFKKATDLEWSKKDITDAVVQRTHLLEGLEKATKYIVKPVFRIENITKEGLEKTVTTLPFRFSVRKYRLHEAHLYLTDNAEDTDFGKLDATPYFFVEHGGNTLDLKYTTLSKDSILISLDSNSSMLFQENNILTESLDLPLHFKLNDYYNNDILQQNFQIYNTQPKIDSLIVQQVIDCEDLQRTRLAFKGLFWDPLNPPSTPNGPDNYRVKISSVQNPSVSTPIMTLSEFDIDSSSFTNGCKDGFRTVIDIPVENLFHRGSVLWVIFPKDLLPEGAYEIQFSVIKNDETYSADPLEFNLVYE</sequence>
<name>A0A221V0T8_9FLAO</name>
<organism evidence="1 2">
    <name type="scientific">Arenibacter algicola</name>
    <dbReference type="NCBI Taxonomy" id="616991"/>
    <lineage>
        <taxon>Bacteria</taxon>
        <taxon>Pseudomonadati</taxon>
        <taxon>Bacteroidota</taxon>
        <taxon>Flavobacteriia</taxon>
        <taxon>Flavobacteriales</taxon>
        <taxon>Flavobacteriaceae</taxon>
        <taxon>Arenibacter</taxon>
    </lineage>
</organism>
<dbReference type="PROSITE" id="PS51257">
    <property type="entry name" value="PROKAR_LIPOPROTEIN"/>
    <property type="match status" value="1"/>
</dbReference>
<evidence type="ECO:0000313" key="2">
    <source>
        <dbReference type="Proteomes" id="UP000204551"/>
    </source>
</evidence>
<dbReference type="RefSeq" id="WP_093979552.1">
    <property type="nucleotide sequence ID" value="NZ_CP022515.1"/>
</dbReference>
<protein>
    <submittedName>
        <fullName evidence="1">Uncharacterized protein</fullName>
    </submittedName>
</protein>
<dbReference type="AlphaFoldDB" id="A0A221V0T8"/>
<dbReference type="EMBL" id="CP022515">
    <property type="protein sequence ID" value="ASO07227.1"/>
    <property type="molecule type" value="Genomic_DNA"/>
</dbReference>
<proteinExistence type="predicted"/>
<evidence type="ECO:0000313" key="1">
    <source>
        <dbReference type="EMBL" id="ASO07227.1"/>
    </source>
</evidence>
<gene>
    <name evidence="1" type="ORF">AREALGSMS7_03817</name>
</gene>
<dbReference type="KEGG" id="aalg:AREALGSMS7_03817"/>
<dbReference type="Proteomes" id="UP000204551">
    <property type="component" value="Chromosome"/>
</dbReference>